<keyword evidence="1" id="KW-0687">Ribonucleoprotein</keyword>
<gene>
    <name evidence="1" type="ORF">KUF71_000443</name>
</gene>
<organism evidence="1 2">
    <name type="scientific">Frankliniella fusca</name>
    <dbReference type="NCBI Taxonomy" id="407009"/>
    <lineage>
        <taxon>Eukaryota</taxon>
        <taxon>Metazoa</taxon>
        <taxon>Ecdysozoa</taxon>
        <taxon>Arthropoda</taxon>
        <taxon>Hexapoda</taxon>
        <taxon>Insecta</taxon>
        <taxon>Pterygota</taxon>
        <taxon>Neoptera</taxon>
        <taxon>Paraneoptera</taxon>
        <taxon>Thysanoptera</taxon>
        <taxon>Terebrantia</taxon>
        <taxon>Thripoidea</taxon>
        <taxon>Thripidae</taxon>
        <taxon>Frankliniella</taxon>
    </lineage>
</organism>
<keyword evidence="1" id="KW-0689">Ribosomal protein</keyword>
<protein>
    <submittedName>
        <fullName evidence="1">50S ribosomal protein L18</fullName>
    </submittedName>
</protein>
<keyword evidence="2" id="KW-1185">Reference proteome</keyword>
<sequence length="27" mass="3148">MFTGSNSIYLHFSSCQHIFPVILFDSR</sequence>
<name>A0AAE1LNN5_9NEOP</name>
<comment type="caution">
    <text evidence="1">The sequence shown here is derived from an EMBL/GenBank/DDBJ whole genome shotgun (WGS) entry which is preliminary data.</text>
</comment>
<dbReference type="AlphaFoldDB" id="A0AAE1LNN5"/>
<dbReference type="GO" id="GO:0005840">
    <property type="term" value="C:ribosome"/>
    <property type="evidence" value="ECO:0007669"/>
    <property type="project" value="UniProtKB-KW"/>
</dbReference>
<proteinExistence type="predicted"/>
<accession>A0AAE1LNN5</accession>
<reference evidence="1" key="1">
    <citation type="submission" date="2021-07" db="EMBL/GenBank/DDBJ databases">
        <authorList>
            <person name="Catto M.A."/>
            <person name="Jacobson A."/>
            <person name="Kennedy G."/>
            <person name="Labadie P."/>
            <person name="Hunt B.G."/>
            <person name="Srinivasan R."/>
        </authorList>
    </citation>
    <scope>NUCLEOTIDE SEQUENCE</scope>
    <source>
        <strain evidence="1">PL_HMW_Pooled</strain>
        <tissue evidence="1">Head</tissue>
    </source>
</reference>
<evidence type="ECO:0000313" key="1">
    <source>
        <dbReference type="EMBL" id="KAK3926373.1"/>
    </source>
</evidence>
<evidence type="ECO:0000313" key="2">
    <source>
        <dbReference type="Proteomes" id="UP001219518"/>
    </source>
</evidence>
<dbReference type="EMBL" id="JAHWGI010001255">
    <property type="protein sequence ID" value="KAK3926373.1"/>
    <property type="molecule type" value="Genomic_DNA"/>
</dbReference>
<dbReference type="Proteomes" id="UP001219518">
    <property type="component" value="Unassembled WGS sequence"/>
</dbReference>
<reference evidence="1" key="2">
    <citation type="journal article" date="2023" name="BMC Genomics">
        <title>Pest status, molecular evolution, and epigenetic factors derived from the genome assembly of Frankliniella fusca, a thysanopteran phytovirus vector.</title>
        <authorList>
            <person name="Catto M.A."/>
            <person name="Labadie P.E."/>
            <person name="Jacobson A.L."/>
            <person name="Kennedy G.G."/>
            <person name="Srinivasan R."/>
            <person name="Hunt B.G."/>
        </authorList>
    </citation>
    <scope>NUCLEOTIDE SEQUENCE</scope>
    <source>
        <strain evidence="1">PL_HMW_Pooled</strain>
    </source>
</reference>